<accession>A0A0J8RA34</accession>
<dbReference type="InterPro" id="IPR052605">
    <property type="entry name" value="Fungal_trans_regulator"/>
</dbReference>
<dbReference type="AlphaFoldDB" id="A0A0J8RA34"/>
<evidence type="ECO:0000313" key="2">
    <source>
        <dbReference type="Proteomes" id="UP000054559"/>
    </source>
</evidence>
<dbReference type="GO" id="GO:0000228">
    <property type="term" value="C:nuclear chromosome"/>
    <property type="evidence" value="ECO:0007669"/>
    <property type="project" value="TreeGrafter"/>
</dbReference>
<dbReference type="PANTHER" id="PTHR35144:SF1">
    <property type="entry name" value="PROTEIN PACG"/>
    <property type="match status" value="1"/>
</dbReference>
<dbReference type="GO" id="GO:0045944">
    <property type="term" value="P:positive regulation of transcription by RNA polymerase II"/>
    <property type="evidence" value="ECO:0007669"/>
    <property type="project" value="TreeGrafter"/>
</dbReference>
<dbReference type="STRING" id="454286.A0A0J8RA34"/>
<reference evidence="2" key="1">
    <citation type="journal article" date="2010" name="Genome Res.">
        <title>Population genomic sequencing of Coccidioides fungi reveals recent hybridization and transposon control.</title>
        <authorList>
            <person name="Neafsey D.E."/>
            <person name="Barker B.M."/>
            <person name="Sharpton T.J."/>
            <person name="Stajich J.E."/>
            <person name="Park D.J."/>
            <person name="Whiston E."/>
            <person name="Hung C.-Y."/>
            <person name="McMahan C."/>
            <person name="White J."/>
            <person name="Sykes S."/>
            <person name="Heiman D."/>
            <person name="Young S."/>
            <person name="Zeng Q."/>
            <person name="Abouelleil A."/>
            <person name="Aftuck L."/>
            <person name="Bessette D."/>
            <person name="Brown A."/>
            <person name="FitzGerald M."/>
            <person name="Lui A."/>
            <person name="Macdonald J.P."/>
            <person name="Priest M."/>
            <person name="Orbach M.J."/>
            <person name="Galgiani J.N."/>
            <person name="Kirkland T.N."/>
            <person name="Cole G.T."/>
            <person name="Birren B.W."/>
            <person name="Henn M.R."/>
            <person name="Taylor J.W."/>
            <person name="Rounsley S.D."/>
        </authorList>
    </citation>
    <scope>NUCLEOTIDE SEQUENCE [LARGE SCALE GENOMIC DNA]</scope>
    <source>
        <strain evidence="2">RMSCC 3703</strain>
    </source>
</reference>
<gene>
    <name evidence="1" type="ORF">CISG_09416</name>
</gene>
<dbReference type="Proteomes" id="UP000054559">
    <property type="component" value="Unassembled WGS sequence"/>
</dbReference>
<dbReference type="GO" id="GO:0051321">
    <property type="term" value="P:meiotic cell cycle"/>
    <property type="evidence" value="ECO:0007669"/>
    <property type="project" value="TreeGrafter"/>
</dbReference>
<dbReference type="OrthoDB" id="4117572at2759"/>
<sequence>MPHTSSTSANMPLFTKSLQQLAPPLLSPHIVNPSDTADLLYEYFPLGLDDWQAPVDAVYRPHVVHHMNLPDDPKAIAARNRSKSRLFMSSFPRGVLSSHAVLILV</sequence>
<dbReference type="GO" id="GO:0003700">
    <property type="term" value="F:DNA-binding transcription factor activity"/>
    <property type="evidence" value="ECO:0007669"/>
    <property type="project" value="TreeGrafter"/>
</dbReference>
<organism evidence="1 2">
    <name type="scientific">Coccidioides immitis RMSCC 3703</name>
    <dbReference type="NCBI Taxonomy" id="454286"/>
    <lineage>
        <taxon>Eukaryota</taxon>
        <taxon>Fungi</taxon>
        <taxon>Dikarya</taxon>
        <taxon>Ascomycota</taxon>
        <taxon>Pezizomycotina</taxon>
        <taxon>Eurotiomycetes</taxon>
        <taxon>Eurotiomycetidae</taxon>
        <taxon>Onygenales</taxon>
        <taxon>Onygenaceae</taxon>
        <taxon>Coccidioides</taxon>
    </lineage>
</organism>
<dbReference type="EMBL" id="DS268210">
    <property type="protein sequence ID" value="KMU81954.1"/>
    <property type="molecule type" value="Genomic_DNA"/>
</dbReference>
<dbReference type="PANTHER" id="PTHR35144">
    <property type="entry name" value="MEIOSIS-SPECIFIC TRANSCRIPTION FACTOR NDT80"/>
    <property type="match status" value="1"/>
</dbReference>
<name>A0A0J8RA34_COCIT</name>
<proteinExistence type="predicted"/>
<evidence type="ECO:0000313" key="1">
    <source>
        <dbReference type="EMBL" id="KMU81954.1"/>
    </source>
</evidence>
<protein>
    <submittedName>
        <fullName evidence="1">Uncharacterized protein</fullName>
    </submittedName>
</protein>